<keyword evidence="2" id="KW-1185">Reference proteome</keyword>
<gene>
    <name evidence="1" type="ORF">CCAX7_14420</name>
</gene>
<evidence type="ECO:0000313" key="2">
    <source>
        <dbReference type="Proteomes" id="UP000287394"/>
    </source>
</evidence>
<name>A0A402CZH9_9BACT</name>
<accession>A0A402CZH9</accession>
<proteinExistence type="predicted"/>
<organism evidence="1 2">
    <name type="scientific">Capsulimonas corticalis</name>
    <dbReference type="NCBI Taxonomy" id="2219043"/>
    <lineage>
        <taxon>Bacteria</taxon>
        <taxon>Bacillati</taxon>
        <taxon>Armatimonadota</taxon>
        <taxon>Armatimonadia</taxon>
        <taxon>Capsulimonadales</taxon>
        <taxon>Capsulimonadaceae</taxon>
        <taxon>Capsulimonas</taxon>
    </lineage>
</organism>
<reference evidence="1 2" key="1">
    <citation type="journal article" date="2019" name="Int. J. Syst. Evol. Microbiol.">
        <title>Capsulimonas corticalis gen. nov., sp. nov., an aerobic capsulated bacterium, of a novel bacterial order, Capsulimonadales ord. nov., of the class Armatimonadia of the phylum Armatimonadetes.</title>
        <authorList>
            <person name="Li J."/>
            <person name="Kudo C."/>
            <person name="Tonouchi A."/>
        </authorList>
    </citation>
    <scope>NUCLEOTIDE SEQUENCE [LARGE SCALE GENOMIC DNA]</scope>
    <source>
        <strain evidence="1 2">AX-7</strain>
    </source>
</reference>
<evidence type="ECO:0000313" key="1">
    <source>
        <dbReference type="EMBL" id="BDI29391.1"/>
    </source>
</evidence>
<dbReference type="EMBL" id="AP025739">
    <property type="protein sequence ID" value="BDI29391.1"/>
    <property type="molecule type" value="Genomic_DNA"/>
</dbReference>
<dbReference type="AlphaFoldDB" id="A0A402CZH9"/>
<dbReference type="Proteomes" id="UP000287394">
    <property type="component" value="Chromosome"/>
</dbReference>
<protein>
    <submittedName>
        <fullName evidence="1">Uncharacterized protein</fullName>
    </submittedName>
</protein>
<sequence length="72" mass="8209">MFMRNAIRIVEDSDLKVVGICSRRALAKMRRSSAKVRVLIKAARRLRLESAGLRVDAERADREMPKPNTQEA</sequence>
<dbReference type="KEGG" id="ccot:CCAX7_14420"/>